<accession>A0A3P3EQP0</accession>
<keyword evidence="3" id="KW-1185">Reference proteome</keyword>
<name>A0A3P3EQP0_9BURK</name>
<dbReference type="AlphaFoldDB" id="A0A3P3EQP0"/>
<dbReference type="Pfam" id="PF11533">
    <property type="entry name" value="AtzH-like"/>
    <property type="match status" value="1"/>
</dbReference>
<comment type="caution">
    <text evidence="1">The sequence shown here is derived from an EMBL/GenBank/DDBJ whole genome shotgun (WGS) entry which is preliminary data.</text>
</comment>
<sequence>MTDINLPAVLAEVEAAFAEYERALVTNDVPVLDRLFWDSPHTLRYGAGENLYGYDAIRAFRQGRPAVNLEREITARAITTFGRDFAVANVEFRRAGSERTGRQSQTWARLPEGWRVVSAHVSLMG</sequence>
<proteinExistence type="predicted"/>
<reference evidence="2 3" key="2">
    <citation type="submission" date="2018-12" db="EMBL/GenBank/DDBJ databases">
        <title>The genome sequences of strain 502.</title>
        <authorList>
            <person name="Gao J."/>
            <person name="Sun J."/>
        </authorList>
    </citation>
    <scope>NUCLEOTIDE SEQUENCE [LARGE SCALE GENOMIC DNA]</scope>
    <source>
        <strain evidence="2 3">502</strain>
    </source>
</reference>
<evidence type="ECO:0000313" key="4">
    <source>
        <dbReference type="Proteomes" id="UP000271590"/>
    </source>
</evidence>
<dbReference type="InterPro" id="IPR024507">
    <property type="entry name" value="AtzH-like"/>
</dbReference>
<dbReference type="Proteomes" id="UP000271590">
    <property type="component" value="Unassembled WGS sequence"/>
</dbReference>
<dbReference type="EMBL" id="RQXU01000006">
    <property type="protein sequence ID" value="RRH88724.1"/>
    <property type="molecule type" value="Genomic_DNA"/>
</dbReference>
<reference evidence="1 4" key="1">
    <citation type="submission" date="2018-11" db="EMBL/GenBank/DDBJ databases">
        <title>The genome of Variovorax sp T529.</title>
        <authorList>
            <person name="Gao J."/>
        </authorList>
    </citation>
    <scope>NUCLEOTIDE SEQUENCE [LARGE SCALE GENOMIC DNA]</scope>
    <source>
        <strain evidence="1 4">T529</strain>
    </source>
</reference>
<organism evidence="1 4">
    <name type="scientific">Variovorax beijingensis</name>
    <dbReference type="NCBI Taxonomy" id="2496117"/>
    <lineage>
        <taxon>Bacteria</taxon>
        <taxon>Pseudomonadati</taxon>
        <taxon>Pseudomonadota</taxon>
        <taxon>Betaproteobacteria</taxon>
        <taxon>Burkholderiales</taxon>
        <taxon>Comamonadaceae</taxon>
        <taxon>Variovorax</taxon>
    </lineage>
</organism>
<dbReference type="InterPro" id="IPR032710">
    <property type="entry name" value="NTF2-like_dom_sf"/>
</dbReference>
<dbReference type="Gene3D" id="3.10.450.50">
    <property type="match status" value="1"/>
</dbReference>
<dbReference type="Proteomes" id="UP000271137">
    <property type="component" value="Unassembled WGS sequence"/>
</dbReference>
<dbReference type="EMBL" id="RXFQ01000005">
    <property type="protein sequence ID" value="RSZ38972.1"/>
    <property type="molecule type" value="Genomic_DNA"/>
</dbReference>
<gene>
    <name evidence="1" type="primary">hpxZ</name>
    <name evidence="1" type="ORF">EH244_13650</name>
    <name evidence="2" type="ORF">EJO66_11080</name>
</gene>
<evidence type="ECO:0000313" key="2">
    <source>
        <dbReference type="EMBL" id="RSZ38972.1"/>
    </source>
</evidence>
<dbReference type="SUPFAM" id="SSF54427">
    <property type="entry name" value="NTF2-like"/>
    <property type="match status" value="1"/>
</dbReference>
<protein>
    <submittedName>
        <fullName evidence="1">Oxalurate catabolism protein HpxZ</fullName>
    </submittedName>
</protein>
<evidence type="ECO:0000313" key="3">
    <source>
        <dbReference type="Proteomes" id="UP000271137"/>
    </source>
</evidence>
<evidence type="ECO:0000313" key="1">
    <source>
        <dbReference type="EMBL" id="RRH88724.1"/>
    </source>
</evidence>
<dbReference type="NCBIfam" id="NF033625">
    <property type="entry name" value="HpxZ"/>
    <property type="match status" value="1"/>
</dbReference>